<evidence type="ECO:0000256" key="1">
    <source>
        <dbReference type="SAM" id="SignalP"/>
    </source>
</evidence>
<dbReference type="SUPFAM" id="SSF48371">
    <property type="entry name" value="ARM repeat"/>
    <property type="match status" value="1"/>
</dbReference>
<organism evidence="2 3">
    <name type="scientific">Peredibacter starrii</name>
    <dbReference type="NCBI Taxonomy" id="28202"/>
    <lineage>
        <taxon>Bacteria</taxon>
        <taxon>Pseudomonadati</taxon>
        <taxon>Bdellovibrionota</taxon>
        <taxon>Bacteriovoracia</taxon>
        <taxon>Bacteriovoracales</taxon>
        <taxon>Bacteriovoracaceae</taxon>
        <taxon>Peredibacter</taxon>
    </lineage>
</organism>
<dbReference type="InterPro" id="IPR011989">
    <property type="entry name" value="ARM-like"/>
</dbReference>
<dbReference type="RefSeq" id="WP_321393730.1">
    <property type="nucleotide sequence ID" value="NZ_CP139487.1"/>
</dbReference>
<reference evidence="2 3" key="1">
    <citation type="submission" date="2023-11" db="EMBL/GenBank/DDBJ databases">
        <title>Peredibacter starrii A3.12.</title>
        <authorList>
            <person name="Mitchell R.J."/>
        </authorList>
    </citation>
    <scope>NUCLEOTIDE SEQUENCE [LARGE SCALE GENOMIC DNA]</scope>
    <source>
        <strain evidence="2 3">A3.12</strain>
    </source>
</reference>
<keyword evidence="1" id="KW-0732">Signal</keyword>
<evidence type="ECO:0000313" key="3">
    <source>
        <dbReference type="Proteomes" id="UP001324634"/>
    </source>
</evidence>
<feature type="signal peptide" evidence="1">
    <location>
        <begin position="1"/>
        <end position="18"/>
    </location>
</feature>
<dbReference type="AlphaFoldDB" id="A0AAX4HN24"/>
<gene>
    <name evidence="2" type="ORF">SOO65_18135</name>
</gene>
<evidence type="ECO:0000313" key="2">
    <source>
        <dbReference type="EMBL" id="WPU64616.1"/>
    </source>
</evidence>
<dbReference type="EMBL" id="CP139487">
    <property type="protein sequence ID" value="WPU64616.1"/>
    <property type="molecule type" value="Genomic_DNA"/>
</dbReference>
<proteinExistence type="predicted"/>
<dbReference type="KEGG" id="psti:SOO65_18135"/>
<dbReference type="Proteomes" id="UP001324634">
    <property type="component" value="Chromosome"/>
</dbReference>
<dbReference type="InterPro" id="IPR016024">
    <property type="entry name" value="ARM-type_fold"/>
</dbReference>
<sequence length="268" mass="30379">MKLAALVCLMGISSLSFAAATEKKIQLLKDPNGRTMPLVKEDVVTLDRLQNMFMMDARTPGLHAMLKRHTFKHRQKAVPVLIKVMKESKYPEQNRWHATMLLAQVMGTKSAPFIAKFADHPHWMMRVAALKALLGLRQAEYHAVYAKALKDPSLIVRVQALDNISQLKITSLGPNVWSMMYDQSNYTGEKGARKRTSIVKSIIRTVGDVKFEKAQKPLAKLIQKPKYQDLMDDLDYSLEKITGEVSPNSVEQRRKFWSKVALTNGKTI</sequence>
<accession>A0AAX4HN24</accession>
<feature type="chain" id="PRO_5043545210" evidence="1">
    <location>
        <begin position="19"/>
        <end position="268"/>
    </location>
</feature>
<name>A0AAX4HN24_9BACT</name>
<protein>
    <submittedName>
        <fullName evidence="2">HEAT repeat domain-containing protein</fullName>
    </submittedName>
</protein>
<dbReference type="Gene3D" id="1.25.10.10">
    <property type="entry name" value="Leucine-rich Repeat Variant"/>
    <property type="match status" value="1"/>
</dbReference>
<keyword evidence="3" id="KW-1185">Reference proteome</keyword>